<dbReference type="RefSeq" id="WP_135624739.1">
    <property type="nucleotide sequence ID" value="NZ_RQGD01000039.1"/>
</dbReference>
<keyword evidence="2" id="KW-0808">Transferase</keyword>
<dbReference type="SUPFAM" id="SSF52833">
    <property type="entry name" value="Thioredoxin-like"/>
    <property type="match status" value="1"/>
</dbReference>
<evidence type="ECO:0000313" key="2">
    <source>
        <dbReference type="EMBL" id="TGL57111.1"/>
    </source>
</evidence>
<dbReference type="InterPro" id="IPR004045">
    <property type="entry name" value="Glutathione_S-Trfase_N"/>
</dbReference>
<accession>A0A4R9JY67</accession>
<dbReference type="AlphaFoldDB" id="A0A4R9JY67"/>
<evidence type="ECO:0000313" key="3">
    <source>
        <dbReference type="Proteomes" id="UP000297693"/>
    </source>
</evidence>
<dbReference type="GO" id="GO:0016740">
    <property type="term" value="F:transferase activity"/>
    <property type="evidence" value="ECO:0007669"/>
    <property type="project" value="UniProtKB-KW"/>
</dbReference>
<gene>
    <name evidence="2" type="ORF">EHQ58_15080</name>
</gene>
<proteinExistence type="predicted"/>
<dbReference type="InterPro" id="IPR036249">
    <property type="entry name" value="Thioredoxin-like_sf"/>
</dbReference>
<evidence type="ECO:0000259" key="1">
    <source>
        <dbReference type="PROSITE" id="PS50404"/>
    </source>
</evidence>
<dbReference type="PROSITE" id="PS50404">
    <property type="entry name" value="GST_NTER"/>
    <property type="match status" value="1"/>
</dbReference>
<dbReference type="Gene3D" id="3.40.30.10">
    <property type="entry name" value="Glutaredoxin"/>
    <property type="match status" value="1"/>
</dbReference>
<comment type="caution">
    <text evidence="2">The sequence shown here is derived from an EMBL/GenBank/DDBJ whole genome shotgun (WGS) entry which is preliminary data.</text>
</comment>
<dbReference type="EMBL" id="RQGD01000039">
    <property type="protein sequence ID" value="TGL57111.1"/>
    <property type="molecule type" value="Genomic_DNA"/>
</dbReference>
<dbReference type="CDD" id="cd00570">
    <property type="entry name" value="GST_N_family"/>
    <property type="match status" value="1"/>
</dbReference>
<reference evidence="2" key="1">
    <citation type="journal article" date="2019" name="PLoS Negl. Trop. Dis.">
        <title>Revisiting the worldwide diversity of Leptospira species in the environment.</title>
        <authorList>
            <person name="Vincent A.T."/>
            <person name="Schiettekatte O."/>
            <person name="Bourhy P."/>
            <person name="Veyrier F.J."/>
            <person name="Picardeau M."/>
        </authorList>
    </citation>
    <scope>NUCLEOTIDE SEQUENCE [LARGE SCALE GENOMIC DNA]</scope>
    <source>
        <strain evidence="2">201702476</strain>
    </source>
</reference>
<sequence length="245" mass="28342">MKPILYIFPISHFSEKARWALDRANFSYDLKVLTPGEHIPLLKGIVPETSLPVLQEGDQFLQGSSKIIDLVEERAFGEKSTQEEREMETKIDETIGKGLQTMLYHFVLAYPEIVGKLFSTTPPKKEVPIPPPEKYDFIALILKKKYKINPKNVEVVRENIHNFTRDLQDLYQSKKYFNGRSFGRVDLTLASLMGLLAFPPEAPASAWFASVDMPEDFEAWRISLNAEPLFDRLREFYKEFRIHSK</sequence>
<dbReference type="Pfam" id="PF13417">
    <property type="entry name" value="GST_N_3"/>
    <property type="match status" value="1"/>
</dbReference>
<dbReference type="Proteomes" id="UP000297693">
    <property type="component" value="Unassembled WGS sequence"/>
</dbReference>
<organism evidence="2 3">
    <name type="scientific">Leptospira ognonensis</name>
    <dbReference type="NCBI Taxonomy" id="2484945"/>
    <lineage>
        <taxon>Bacteria</taxon>
        <taxon>Pseudomonadati</taxon>
        <taxon>Spirochaetota</taxon>
        <taxon>Spirochaetia</taxon>
        <taxon>Leptospirales</taxon>
        <taxon>Leptospiraceae</taxon>
        <taxon>Leptospira</taxon>
    </lineage>
</organism>
<feature type="domain" description="GST N-terminal" evidence="1">
    <location>
        <begin position="1"/>
        <end position="80"/>
    </location>
</feature>
<dbReference type="OrthoDB" id="5242791at2"/>
<name>A0A4R9JY67_9LEPT</name>
<keyword evidence="3" id="KW-1185">Reference proteome</keyword>
<protein>
    <submittedName>
        <fullName evidence="2">Glutathione S-transferase family protein</fullName>
    </submittedName>
</protein>